<feature type="domain" description="Fibronectin type-III" evidence="5">
    <location>
        <begin position="1545"/>
        <end position="1637"/>
    </location>
</feature>
<dbReference type="RefSeq" id="WP_289446896.1">
    <property type="nucleotide sequence ID" value="NZ_JAUCGR010000002.1"/>
</dbReference>
<dbReference type="NCBIfam" id="NF012211">
    <property type="entry name" value="tand_rpt_95"/>
    <property type="match status" value="1"/>
</dbReference>
<comment type="caution">
    <text evidence="6">The sequence shown here is derived from an EMBL/GenBank/DDBJ whole genome shotgun (WGS) entry which is preliminary data.</text>
</comment>
<dbReference type="InterPro" id="IPR003961">
    <property type="entry name" value="FN3_dom"/>
</dbReference>
<dbReference type="Pfam" id="PF00041">
    <property type="entry name" value="fn3"/>
    <property type="match status" value="4"/>
</dbReference>
<feature type="compositionally biased region" description="Basic and acidic residues" evidence="4">
    <location>
        <begin position="347"/>
        <end position="358"/>
    </location>
</feature>
<feature type="region of interest" description="Disordered" evidence="4">
    <location>
        <begin position="2018"/>
        <end position="2042"/>
    </location>
</feature>
<keyword evidence="2" id="KW-0378">Hydrolase</keyword>
<dbReference type="EMBL" id="JAUCGR010000002">
    <property type="protein sequence ID" value="MDM7831541.1"/>
    <property type="molecule type" value="Genomic_DNA"/>
</dbReference>
<dbReference type="Gene3D" id="2.60.40.3440">
    <property type="match status" value="1"/>
</dbReference>
<evidence type="ECO:0000256" key="1">
    <source>
        <dbReference type="ARBA" id="ARBA00022737"/>
    </source>
</evidence>
<dbReference type="Proteomes" id="UP001321453">
    <property type="component" value="Unassembled WGS sequence"/>
</dbReference>
<dbReference type="InterPro" id="IPR036116">
    <property type="entry name" value="FN3_sf"/>
</dbReference>
<feature type="compositionally biased region" description="Pro residues" evidence="4">
    <location>
        <begin position="2033"/>
        <end position="2042"/>
    </location>
</feature>
<dbReference type="SUPFAM" id="SSF49265">
    <property type="entry name" value="Fibronectin type III"/>
    <property type="match status" value="4"/>
</dbReference>
<keyword evidence="7" id="KW-1185">Reference proteome</keyword>
<feature type="domain" description="Fibronectin type-III" evidence="5">
    <location>
        <begin position="1458"/>
        <end position="1544"/>
    </location>
</feature>
<dbReference type="InterPro" id="IPR050964">
    <property type="entry name" value="Striated_Muscle_Regulatory"/>
</dbReference>
<feature type="compositionally biased region" description="Low complexity" evidence="4">
    <location>
        <begin position="1618"/>
        <end position="1638"/>
    </location>
</feature>
<evidence type="ECO:0000259" key="5">
    <source>
        <dbReference type="PROSITE" id="PS50853"/>
    </source>
</evidence>
<evidence type="ECO:0000256" key="3">
    <source>
        <dbReference type="ARBA" id="ARBA00023326"/>
    </source>
</evidence>
<dbReference type="PANTHER" id="PTHR13817:SF73">
    <property type="entry name" value="FIBRONECTIN TYPE-III DOMAIN-CONTAINING PROTEIN"/>
    <property type="match status" value="1"/>
</dbReference>
<feature type="domain" description="Fibronectin type-III" evidence="5">
    <location>
        <begin position="1731"/>
        <end position="1821"/>
    </location>
</feature>
<dbReference type="CDD" id="cd00063">
    <property type="entry name" value="FN3"/>
    <property type="match status" value="5"/>
</dbReference>
<keyword evidence="3" id="KW-0119">Carbohydrate metabolism</keyword>
<protein>
    <submittedName>
        <fullName evidence="6">Fibronectin type III domain-containing protein</fullName>
    </submittedName>
</protein>
<reference evidence="6 7" key="1">
    <citation type="submission" date="2023-06" db="EMBL/GenBank/DDBJ databases">
        <title>Cellulomonas sp. MW9 Whole genome sequence.</title>
        <authorList>
            <person name="Park S."/>
        </authorList>
    </citation>
    <scope>NUCLEOTIDE SEQUENCE [LARGE SCALE GENOMIC DNA]</scope>
    <source>
        <strain evidence="6 7">MW9</strain>
    </source>
</reference>
<keyword evidence="1" id="KW-0677">Repeat</keyword>
<feature type="region of interest" description="Disordered" evidence="4">
    <location>
        <begin position="1618"/>
        <end position="1647"/>
    </location>
</feature>
<dbReference type="SMART" id="SM00060">
    <property type="entry name" value="FN3"/>
    <property type="match status" value="6"/>
</dbReference>
<evidence type="ECO:0000256" key="4">
    <source>
        <dbReference type="SAM" id="MobiDB-lite"/>
    </source>
</evidence>
<dbReference type="PRINTS" id="PR00014">
    <property type="entry name" value="FNTYPEIII"/>
</dbReference>
<dbReference type="PROSITE" id="PS50853">
    <property type="entry name" value="FN3"/>
    <property type="match status" value="5"/>
</dbReference>
<sequence length="2042" mass="210427">MSWLRARHRATTAAAVVTVPVLVAVLAIVNQGFPLAKLDLNDGSVWVTATDQLRVGRYNVPVEELNAGLVTAGSTFDVQQDGGDVLLLQPDTFAVVNPADVALGTPVPAPGADVSMAGGVVAVVDADGGLYVREITALESLRVGTDPPDVELGDAGRAVVAPDGTVLAVDSEGDVTRVAPGQAPAAAGSLGEGPIDALTAVGDEPVALRGSTVWTTGGPVDVDGDGLVLQQPGPARSRVLVAGTSALFEVPLDGGSPTEHATTGTGVPAAPVQVGSCAHAAWATATGSYLQLCDGKKAVVKNLQDTSAQDELKFRVNRSMVVLNDTARGRLWLPLEDTNLRTPNWDDIEKPDDPKDQQDDSDSTDTVQDLVTECSSEASPPSAVDDEFGVRPGRSTILSVIDNDSSADCGVLVVSDFDDLPSSFGHVSAVYGGRALQVDVSPSASGTVQFTYTITDGRGTTAPSTATVRLTATPESSNEAPVQLRVGSMRVEQGGKATYQVLADFRDPDGDDLILVGAGVAEKSGEVQVRPDGTLTFDASGGTLGRARVTLSVSDGSHTVQGSLDVDVRAAGSLPPQLDPVHAVTYIDRPITVKPLDAVRSTSDEPVRLASVQDVAGATVTPDLEDGTFAFQASRVGTYYVQFVVTAAPQQATGIARIDVVEWPGEAPPPVAVPDRAFLPAGGEVTIDPLANDSDPSGNVLVLTQLTVPDDSPLRAAVLERHLVQIRASRALDGPEVLTYTVSNGNAQATGQIVVQPVPASAEQSPPVVQDVAVTVRTGGVVTIPVLDTSYDPDGDSLSLVPELPEPLAPGQGLLFVSGDVLRYQAPATPTTVRTTFEVTDGLARTGATLTVTVHASDPATKAPPRPRDVVARVFSGESVQIPIPLVGIDRDGDGVTLLGPASSPKHGRVEVGADFIKYTAFAGDVGTDEFTYAVEDWVGQRAVATIRVGISARPSTAVRVVARDDAVTVRPGQSVDVRVLANDVDSSGNGLRLDPELVVPDGIEATVEDRRIAVVAPKKNGQWSIQYRASNALGGQDTAVLQVTVDDDAPVLRPIARDVVVPAKDTFGLTEVSVDVLAVAQNPSGPLEDLAVSVPATVADVARVDAAGNVIVTLVDTAQTVPFLLTNTTAPGGKVASYAFITVPARGEFPPSLRPNVATPRVASGERVELQLDEYVKVAPGRSATILDVTAVTASKSNGESLVKDRSTLVFTSAEGYAGPASITVPVTDSTGPGDTHARTAYLTIPIDVFAAEDHPPVFTPAVIEVPPGEAPVLVDLAAFTKGPDGAAGSATRYSYAITTATPPGFTTKLEGSVLSVSAAATTKKGTTASLGLRIGYGRTGTLDEKIDLRASASMRPTARVLNRSVPDGAEGQQVTLDVLEGAFNPFPGSPLTVVDAAVETPGSGTAGHTASTVSVRPDVGFIGSMVVRFRVRDVTGDPDRDAEGRITVTVRGKPATPVAPRIGAVRDRSVALSWTAPDSRGTPITGYRVTAQPGGLTKECATTSCTFDGLTNDTEYTFTVEARNAVGWSDPSGASLPARPDAVPDAPGVPTLTFGDGRLDVSWNAPKSSGSPVTSYTVEITGGVTGSVTETSTRHTFTGLNNGTAYTVRVRAHNAAPDPSAWSPSATETPAAAPDAPEVKALPADTNAGRVLEITWTEPRSNGDRIGSYEVTIDGPNGLTATVPAGTRRYTFNDAQTKVAYKVSVRAKNKAGWGTAGTTTASTFGLPAAPTGVTASAPAGEGAIDLSWNAADDNGSPITAYEVKLPDGSIHSVGGARLSVRFDGLDGGVTYQYQVRSVNAAGSSAWSAPASAQATTPPPAPDGLSFETVETGSGGRPTRIKVSWNPVTNLGGGSGLTYAYTVRGNTTLARDDGLTGTSATFDVPATAIPFSGVDLTLSVQASTTIDGRSYAGSTATKTQRFDWGSVPDTVPDVAVAADQSPDPGTFTVSWNAPDDGGLRISGYDVRWRADGDRWSSDTAGANATSMRLSARDVLGADPAAGSHQVTVQVRARNAKGDGAWSAEATTTIEISPPPDGGTGP</sequence>
<keyword evidence="2" id="KW-0326">Glycosidase</keyword>
<dbReference type="Pfam" id="PF17963">
    <property type="entry name" value="Big_9"/>
    <property type="match status" value="6"/>
</dbReference>
<evidence type="ECO:0000256" key="2">
    <source>
        <dbReference type="ARBA" id="ARBA00023295"/>
    </source>
</evidence>
<name>A0ABT7S7E1_9CELL</name>
<feature type="domain" description="Fibronectin type-III" evidence="5">
    <location>
        <begin position="1932"/>
        <end position="2036"/>
    </location>
</feature>
<feature type="compositionally biased region" description="Polar residues" evidence="4">
    <location>
        <begin position="367"/>
        <end position="379"/>
    </location>
</feature>
<proteinExistence type="predicted"/>
<gene>
    <name evidence="6" type="ORF">QRT05_09375</name>
</gene>
<feature type="region of interest" description="Disordered" evidence="4">
    <location>
        <begin position="340"/>
        <end position="390"/>
    </location>
</feature>
<feature type="domain" description="Fibronectin type-III" evidence="5">
    <location>
        <begin position="1638"/>
        <end position="1730"/>
    </location>
</feature>
<evidence type="ECO:0000313" key="6">
    <source>
        <dbReference type="EMBL" id="MDM7831541.1"/>
    </source>
</evidence>
<dbReference type="InterPro" id="IPR013783">
    <property type="entry name" value="Ig-like_fold"/>
</dbReference>
<dbReference type="Gene3D" id="2.60.40.10">
    <property type="entry name" value="Immunoglobulins"/>
    <property type="match status" value="5"/>
</dbReference>
<organism evidence="6 7">
    <name type="scientific">Cellulomonas edaphi</name>
    <dbReference type="NCBI Taxonomy" id="3053468"/>
    <lineage>
        <taxon>Bacteria</taxon>
        <taxon>Bacillati</taxon>
        <taxon>Actinomycetota</taxon>
        <taxon>Actinomycetes</taxon>
        <taxon>Micrococcales</taxon>
        <taxon>Cellulomonadaceae</taxon>
        <taxon>Cellulomonas</taxon>
    </lineage>
</organism>
<evidence type="ECO:0000313" key="7">
    <source>
        <dbReference type="Proteomes" id="UP001321453"/>
    </source>
</evidence>
<accession>A0ABT7S7E1</accession>
<dbReference type="PANTHER" id="PTHR13817">
    <property type="entry name" value="TITIN"/>
    <property type="match status" value="1"/>
</dbReference>
<keyword evidence="3" id="KW-0624">Polysaccharide degradation</keyword>